<feature type="region of interest" description="Disordered" evidence="1">
    <location>
        <begin position="119"/>
        <end position="140"/>
    </location>
</feature>
<feature type="compositionally biased region" description="Basic and acidic residues" evidence="1">
    <location>
        <begin position="1"/>
        <end position="13"/>
    </location>
</feature>
<feature type="compositionally biased region" description="Polar residues" evidence="1">
    <location>
        <begin position="26"/>
        <end position="42"/>
    </location>
</feature>
<evidence type="ECO:0000256" key="1">
    <source>
        <dbReference type="SAM" id="MobiDB-lite"/>
    </source>
</evidence>
<accession>A0AAW1W654</accession>
<dbReference type="PANTHER" id="PTHR35459:SF2">
    <property type="entry name" value="T1N6.14 PROTEIN"/>
    <property type="match status" value="1"/>
</dbReference>
<dbReference type="PANTHER" id="PTHR35459">
    <property type="entry name" value="T1N6.14 PROTEIN"/>
    <property type="match status" value="1"/>
</dbReference>
<keyword evidence="3" id="KW-1185">Reference proteome</keyword>
<dbReference type="AlphaFoldDB" id="A0AAW1W654"/>
<proteinExistence type="predicted"/>
<evidence type="ECO:0000313" key="2">
    <source>
        <dbReference type="EMBL" id="KAK9914260.1"/>
    </source>
</evidence>
<reference evidence="2 3" key="1">
    <citation type="journal article" date="2023" name="G3 (Bethesda)">
        <title>A chromosome-length genome assembly and annotation of blackberry (Rubus argutus, cv. 'Hillquist').</title>
        <authorList>
            <person name="Bruna T."/>
            <person name="Aryal R."/>
            <person name="Dudchenko O."/>
            <person name="Sargent D.J."/>
            <person name="Mead D."/>
            <person name="Buti M."/>
            <person name="Cavallini A."/>
            <person name="Hytonen T."/>
            <person name="Andres J."/>
            <person name="Pham M."/>
            <person name="Weisz D."/>
            <person name="Mascagni F."/>
            <person name="Usai G."/>
            <person name="Natali L."/>
            <person name="Bassil N."/>
            <person name="Fernandez G.E."/>
            <person name="Lomsadze A."/>
            <person name="Armour M."/>
            <person name="Olukolu B."/>
            <person name="Poorten T."/>
            <person name="Britton C."/>
            <person name="Davik J."/>
            <person name="Ashrafi H."/>
            <person name="Aiden E.L."/>
            <person name="Borodovsky M."/>
            <person name="Worthington M."/>
        </authorList>
    </citation>
    <scope>NUCLEOTIDE SEQUENCE [LARGE SCALE GENOMIC DNA]</scope>
    <source>
        <strain evidence="2">PI 553951</strain>
    </source>
</reference>
<organism evidence="2 3">
    <name type="scientific">Rubus argutus</name>
    <name type="common">Southern blackberry</name>
    <dbReference type="NCBI Taxonomy" id="59490"/>
    <lineage>
        <taxon>Eukaryota</taxon>
        <taxon>Viridiplantae</taxon>
        <taxon>Streptophyta</taxon>
        <taxon>Embryophyta</taxon>
        <taxon>Tracheophyta</taxon>
        <taxon>Spermatophyta</taxon>
        <taxon>Magnoliopsida</taxon>
        <taxon>eudicotyledons</taxon>
        <taxon>Gunneridae</taxon>
        <taxon>Pentapetalae</taxon>
        <taxon>rosids</taxon>
        <taxon>fabids</taxon>
        <taxon>Rosales</taxon>
        <taxon>Rosaceae</taxon>
        <taxon>Rosoideae</taxon>
        <taxon>Rosoideae incertae sedis</taxon>
        <taxon>Rubus</taxon>
    </lineage>
</organism>
<dbReference type="Proteomes" id="UP001457282">
    <property type="component" value="Unassembled WGS sequence"/>
</dbReference>
<name>A0AAW1W654_RUBAR</name>
<evidence type="ECO:0000313" key="3">
    <source>
        <dbReference type="Proteomes" id="UP001457282"/>
    </source>
</evidence>
<gene>
    <name evidence="2" type="ORF">M0R45_038049</name>
</gene>
<comment type="caution">
    <text evidence="2">The sequence shown here is derived from an EMBL/GenBank/DDBJ whole genome shotgun (WGS) entry which is preliminary data.</text>
</comment>
<sequence length="237" mass="26887">MEEAKSKRVESRKAHMTTKPPPHGATTPQNPSCHPRQNQNQNDVKKRKLSNTNMEDRQHSPYFKIRSLVQQLRPHFIEVLRTPDFRNCKAAHEIQKQMKLLMALNKQMTMETGKQMKFASEHQQHSSHNRVPTKENKDGLPAPAQRVQLRCSVEKPLQSSTQWANFISDKKPVVGSRLPGSYIVGGSVFGWNFITFSGSKPVYYGVTKEAYRSSHNRSGDVCLLTRNGSSDQGTPSM</sequence>
<dbReference type="EMBL" id="JBEDUW010000007">
    <property type="protein sequence ID" value="KAK9914260.1"/>
    <property type="molecule type" value="Genomic_DNA"/>
</dbReference>
<protein>
    <submittedName>
        <fullName evidence="2">Uncharacterized protein</fullName>
    </submittedName>
</protein>
<feature type="region of interest" description="Disordered" evidence="1">
    <location>
        <begin position="1"/>
        <end position="62"/>
    </location>
</feature>